<feature type="domain" description="Reverse transcriptase Ty1/copia-type" evidence="1">
    <location>
        <begin position="1"/>
        <end position="55"/>
    </location>
</feature>
<gene>
    <name evidence="2" type="ORF">MERR_LOCUS29248</name>
</gene>
<dbReference type="AlphaFoldDB" id="A0A6D2JQF2"/>
<evidence type="ECO:0000259" key="1">
    <source>
        <dbReference type="Pfam" id="PF07727"/>
    </source>
</evidence>
<name>A0A6D2JQF2_9BRAS</name>
<protein>
    <recommendedName>
        <fullName evidence="1">Reverse transcriptase Ty1/copia-type domain-containing protein</fullName>
    </recommendedName>
</protein>
<dbReference type="OrthoDB" id="1104433at2759"/>
<dbReference type="EMBL" id="CACVBM020001260">
    <property type="protein sequence ID" value="CAA7042013.1"/>
    <property type="molecule type" value="Genomic_DNA"/>
</dbReference>
<keyword evidence="3" id="KW-1185">Reference proteome</keyword>
<dbReference type="InterPro" id="IPR013103">
    <property type="entry name" value="RVT_2"/>
</dbReference>
<proteinExistence type="predicted"/>
<evidence type="ECO:0000313" key="3">
    <source>
        <dbReference type="Proteomes" id="UP000467841"/>
    </source>
</evidence>
<accession>A0A6D2JQF2</accession>
<sequence length="180" mass="21140">MSSKFEMSDLGKLTYYLGIEVNQHQEGITLKQERYANKILEEAGMDECNAVHIPMDSGIKMSKAQGEKQIDEKTYRRNIGCLRYLLHTRPDFSYCVGVLSSRMEKTSLIGYSDSGHNVDADDGRKFEANQLQRLRFRHRAESDWDGCRLDVRRRRWERAERLSNLWIVGIEKEAEEFRVW</sequence>
<evidence type="ECO:0000313" key="2">
    <source>
        <dbReference type="EMBL" id="CAA7042013.1"/>
    </source>
</evidence>
<comment type="caution">
    <text evidence="2">The sequence shown here is derived from an EMBL/GenBank/DDBJ whole genome shotgun (WGS) entry which is preliminary data.</text>
</comment>
<dbReference type="Proteomes" id="UP000467841">
    <property type="component" value="Unassembled WGS sequence"/>
</dbReference>
<dbReference type="PANTHER" id="PTHR11439:SF515">
    <property type="entry name" value="GAG-POL POLYPROTEIN"/>
    <property type="match status" value="1"/>
</dbReference>
<dbReference type="Pfam" id="PF07727">
    <property type="entry name" value="RVT_2"/>
    <property type="match status" value="1"/>
</dbReference>
<organism evidence="2 3">
    <name type="scientific">Microthlaspi erraticum</name>
    <dbReference type="NCBI Taxonomy" id="1685480"/>
    <lineage>
        <taxon>Eukaryota</taxon>
        <taxon>Viridiplantae</taxon>
        <taxon>Streptophyta</taxon>
        <taxon>Embryophyta</taxon>
        <taxon>Tracheophyta</taxon>
        <taxon>Spermatophyta</taxon>
        <taxon>Magnoliopsida</taxon>
        <taxon>eudicotyledons</taxon>
        <taxon>Gunneridae</taxon>
        <taxon>Pentapetalae</taxon>
        <taxon>rosids</taxon>
        <taxon>malvids</taxon>
        <taxon>Brassicales</taxon>
        <taxon>Brassicaceae</taxon>
        <taxon>Coluteocarpeae</taxon>
        <taxon>Microthlaspi</taxon>
    </lineage>
</organism>
<dbReference type="PANTHER" id="PTHR11439">
    <property type="entry name" value="GAG-POL-RELATED RETROTRANSPOSON"/>
    <property type="match status" value="1"/>
</dbReference>
<reference evidence="2" key="1">
    <citation type="submission" date="2020-01" db="EMBL/GenBank/DDBJ databases">
        <authorList>
            <person name="Mishra B."/>
        </authorList>
    </citation>
    <scope>NUCLEOTIDE SEQUENCE [LARGE SCALE GENOMIC DNA]</scope>
</reference>